<dbReference type="PROSITE" id="PS50090">
    <property type="entry name" value="MYB_LIKE"/>
    <property type="match status" value="1"/>
</dbReference>
<dbReference type="AlphaFoldDB" id="A0A2P6QWN1"/>
<protein>
    <submittedName>
        <fullName evidence="10">Putative transcription factor MYB-HB-like family</fullName>
    </submittedName>
</protein>
<dbReference type="SUPFAM" id="SSF46689">
    <property type="entry name" value="Homeodomain-like"/>
    <property type="match status" value="1"/>
</dbReference>
<dbReference type="InterPro" id="IPR009057">
    <property type="entry name" value="Homeodomain-like_sf"/>
</dbReference>
<keyword evidence="4" id="KW-0238">DNA-binding</keyword>
<evidence type="ECO:0000256" key="3">
    <source>
        <dbReference type="ARBA" id="ARBA00023015"/>
    </source>
</evidence>
<keyword evidence="5" id="KW-0010">Activator</keyword>
<dbReference type="PANTHER" id="PTHR47999:SF24">
    <property type="entry name" value="TRANSCRIPTION FACTOR MYB90"/>
    <property type="match status" value="1"/>
</dbReference>
<dbReference type="PANTHER" id="PTHR47999">
    <property type="entry name" value="TRANSCRIPTION FACTOR MYB8-RELATED-RELATED"/>
    <property type="match status" value="1"/>
</dbReference>
<evidence type="ECO:0000313" key="11">
    <source>
        <dbReference type="Proteomes" id="UP000238479"/>
    </source>
</evidence>
<dbReference type="EMBL" id="PDCK01000042">
    <property type="protein sequence ID" value="PRQ38602.1"/>
    <property type="molecule type" value="Genomic_DNA"/>
</dbReference>
<evidence type="ECO:0000256" key="7">
    <source>
        <dbReference type="ARBA" id="ARBA00023242"/>
    </source>
</evidence>
<keyword evidence="7" id="KW-0539">Nucleus</keyword>
<dbReference type="GO" id="GO:0005634">
    <property type="term" value="C:nucleus"/>
    <property type="evidence" value="ECO:0007669"/>
    <property type="project" value="UniProtKB-SubCell"/>
</dbReference>
<sequence length="121" mass="14759">MELRKGAWTKEEDHLLRKCIEKHGEGRWHKIPLQAGLKRCRKSCRMRWLNYLKPTIKRGEFEDDEVDLMIRLYKLLGNRQGLHTTDRFLYNILIKFRANKVKKKKKKNLFCPFKHEKKNFC</sequence>
<dbReference type="CDD" id="cd00167">
    <property type="entry name" value="SANT"/>
    <property type="match status" value="1"/>
</dbReference>
<keyword evidence="6" id="KW-0804">Transcription</keyword>
<feature type="domain" description="HTH myb-type" evidence="9">
    <location>
        <begin position="1"/>
        <end position="56"/>
    </location>
</feature>
<evidence type="ECO:0000256" key="4">
    <source>
        <dbReference type="ARBA" id="ARBA00023125"/>
    </source>
</evidence>
<dbReference type="GO" id="GO:0080090">
    <property type="term" value="P:regulation of primary metabolic process"/>
    <property type="evidence" value="ECO:0007669"/>
    <property type="project" value="UniProtKB-ARBA"/>
</dbReference>
<feature type="domain" description="Myb-like" evidence="8">
    <location>
        <begin position="1"/>
        <end position="52"/>
    </location>
</feature>
<proteinExistence type="predicted"/>
<dbReference type="InterPro" id="IPR017930">
    <property type="entry name" value="Myb_dom"/>
</dbReference>
<dbReference type="Pfam" id="PF00249">
    <property type="entry name" value="Myb_DNA-binding"/>
    <property type="match status" value="1"/>
</dbReference>
<evidence type="ECO:0000313" key="10">
    <source>
        <dbReference type="EMBL" id="PRQ38602.1"/>
    </source>
</evidence>
<dbReference type="Proteomes" id="UP000238479">
    <property type="component" value="Chromosome 4"/>
</dbReference>
<dbReference type="InterPro" id="IPR015495">
    <property type="entry name" value="Myb_TF_plants"/>
</dbReference>
<evidence type="ECO:0000256" key="2">
    <source>
        <dbReference type="ARBA" id="ARBA00022737"/>
    </source>
</evidence>
<evidence type="ECO:0000259" key="8">
    <source>
        <dbReference type="PROSITE" id="PS50090"/>
    </source>
</evidence>
<evidence type="ECO:0000259" key="9">
    <source>
        <dbReference type="PROSITE" id="PS51294"/>
    </source>
</evidence>
<comment type="caution">
    <text evidence="10">The sequence shown here is derived from an EMBL/GenBank/DDBJ whole genome shotgun (WGS) entry which is preliminary data.</text>
</comment>
<dbReference type="InterPro" id="IPR001005">
    <property type="entry name" value="SANT/Myb"/>
</dbReference>
<accession>A0A2P6QWN1</accession>
<evidence type="ECO:0000256" key="6">
    <source>
        <dbReference type="ARBA" id="ARBA00023163"/>
    </source>
</evidence>
<dbReference type="PROSITE" id="PS51294">
    <property type="entry name" value="HTH_MYB"/>
    <property type="match status" value="1"/>
</dbReference>
<dbReference type="FunFam" id="1.10.10.60:FF:000218">
    <property type="entry name" value="Myb transcription factor"/>
    <property type="match status" value="1"/>
</dbReference>
<dbReference type="Gene3D" id="1.10.10.60">
    <property type="entry name" value="Homeodomain-like"/>
    <property type="match status" value="1"/>
</dbReference>
<dbReference type="GO" id="GO:0003677">
    <property type="term" value="F:DNA binding"/>
    <property type="evidence" value="ECO:0007669"/>
    <property type="project" value="UniProtKB-KW"/>
</dbReference>
<comment type="subcellular location">
    <subcellularLocation>
        <location evidence="1">Nucleus</location>
    </subcellularLocation>
</comment>
<keyword evidence="2" id="KW-0677">Repeat</keyword>
<dbReference type="SMART" id="SM00717">
    <property type="entry name" value="SANT"/>
    <property type="match status" value="1"/>
</dbReference>
<evidence type="ECO:0000256" key="5">
    <source>
        <dbReference type="ARBA" id="ARBA00023159"/>
    </source>
</evidence>
<evidence type="ECO:0000256" key="1">
    <source>
        <dbReference type="ARBA" id="ARBA00004123"/>
    </source>
</evidence>
<keyword evidence="11" id="KW-1185">Reference proteome</keyword>
<name>A0A2P6QWN1_ROSCH</name>
<keyword evidence="3" id="KW-0805">Transcription regulation</keyword>
<reference evidence="10 11" key="1">
    <citation type="journal article" date="2018" name="Nat. Genet.">
        <title>The Rosa genome provides new insights in the design of modern roses.</title>
        <authorList>
            <person name="Bendahmane M."/>
        </authorList>
    </citation>
    <scope>NUCLEOTIDE SEQUENCE [LARGE SCALE GENOMIC DNA]</scope>
    <source>
        <strain evidence="11">cv. Old Blush</strain>
    </source>
</reference>
<organism evidence="10 11">
    <name type="scientific">Rosa chinensis</name>
    <name type="common">China rose</name>
    <dbReference type="NCBI Taxonomy" id="74649"/>
    <lineage>
        <taxon>Eukaryota</taxon>
        <taxon>Viridiplantae</taxon>
        <taxon>Streptophyta</taxon>
        <taxon>Embryophyta</taxon>
        <taxon>Tracheophyta</taxon>
        <taxon>Spermatophyta</taxon>
        <taxon>Magnoliopsida</taxon>
        <taxon>eudicotyledons</taxon>
        <taxon>Gunneridae</taxon>
        <taxon>Pentapetalae</taxon>
        <taxon>rosids</taxon>
        <taxon>fabids</taxon>
        <taxon>Rosales</taxon>
        <taxon>Rosaceae</taxon>
        <taxon>Rosoideae</taxon>
        <taxon>Rosoideae incertae sedis</taxon>
        <taxon>Rosa</taxon>
    </lineage>
</organism>
<dbReference type="Gramene" id="PRQ38602">
    <property type="protein sequence ID" value="PRQ38602"/>
    <property type="gene ID" value="RchiOBHm_Chr4g0415831"/>
</dbReference>
<gene>
    <name evidence="10" type="ORF">RchiOBHm_Chr4g0415831</name>
</gene>
<dbReference type="OMA" id="IITSHAC"/>